<evidence type="ECO:0000313" key="1">
    <source>
        <dbReference type="EMBL" id="UYV83248.1"/>
    </source>
</evidence>
<dbReference type="Proteomes" id="UP001235939">
    <property type="component" value="Chromosome 23"/>
</dbReference>
<dbReference type="SUPFAM" id="SSF52540">
    <property type="entry name" value="P-loop containing nucleoside triphosphate hydrolases"/>
    <property type="match status" value="1"/>
</dbReference>
<dbReference type="InterPro" id="IPR050209">
    <property type="entry name" value="Rab_GTPases_membrane_traffic"/>
</dbReference>
<name>A0ABY6LTS3_9ARAC</name>
<reference evidence="1 2" key="1">
    <citation type="submission" date="2022-03" db="EMBL/GenBank/DDBJ databases">
        <title>A chromosomal length assembly of Cordylochernes scorpioides.</title>
        <authorList>
            <person name="Zeh D."/>
            <person name="Zeh J."/>
        </authorList>
    </citation>
    <scope>NUCLEOTIDE SEQUENCE [LARGE SCALE GENOMIC DNA]</scope>
    <source>
        <strain evidence="1">IN4F17</strain>
        <tissue evidence="1">Whole Body</tissue>
    </source>
</reference>
<gene>
    <name evidence="1" type="ORF">LAZ67_23000274</name>
</gene>
<evidence type="ECO:0000313" key="2">
    <source>
        <dbReference type="Proteomes" id="UP001235939"/>
    </source>
</evidence>
<keyword evidence="2" id="KW-1185">Reference proteome</keyword>
<dbReference type="PROSITE" id="PS51421">
    <property type="entry name" value="RAS"/>
    <property type="match status" value="1"/>
</dbReference>
<dbReference type="PRINTS" id="PR00449">
    <property type="entry name" value="RASTRNSFRMNG"/>
</dbReference>
<dbReference type="EMBL" id="CP092885">
    <property type="protein sequence ID" value="UYV83248.1"/>
    <property type="molecule type" value="Genomic_DNA"/>
</dbReference>
<proteinExistence type="predicted"/>
<dbReference type="Pfam" id="PF00071">
    <property type="entry name" value="Ras"/>
    <property type="match status" value="1"/>
</dbReference>
<dbReference type="SMART" id="SM00173">
    <property type="entry name" value="RAS"/>
    <property type="match status" value="1"/>
</dbReference>
<dbReference type="InterPro" id="IPR027417">
    <property type="entry name" value="P-loop_NTPase"/>
</dbReference>
<dbReference type="PANTHER" id="PTHR47979">
    <property type="entry name" value="DRAB11-RELATED"/>
    <property type="match status" value="1"/>
</dbReference>
<dbReference type="PROSITE" id="PS51419">
    <property type="entry name" value="RAB"/>
    <property type="match status" value="1"/>
</dbReference>
<organism evidence="1 2">
    <name type="scientific">Cordylochernes scorpioides</name>
    <dbReference type="NCBI Taxonomy" id="51811"/>
    <lineage>
        <taxon>Eukaryota</taxon>
        <taxon>Metazoa</taxon>
        <taxon>Ecdysozoa</taxon>
        <taxon>Arthropoda</taxon>
        <taxon>Chelicerata</taxon>
        <taxon>Arachnida</taxon>
        <taxon>Pseudoscorpiones</taxon>
        <taxon>Cheliferoidea</taxon>
        <taxon>Chernetidae</taxon>
        <taxon>Cordylochernes</taxon>
    </lineage>
</organism>
<protein>
    <submittedName>
        <fullName evidence="1">RAB39B</fullName>
    </submittedName>
</protein>
<sequence length="149" mass="17158">MTPTRVLYRSITQSYYRNSVGVILLYDITQSSTFRNLQDWLMEVRNFIEANSAVFMVIACKSDLEADRQVMPEQGKAFADYYSMHFFESSAKTGHNVEEPFHYITQQIYDRVATGEFRVEEGWEGIKLGFAQPQTQNPIPHGEPVPTCC</sequence>
<dbReference type="Gene3D" id="3.40.50.300">
    <property type="entry name" value="P-loop containing nucleotide triphosphate hydrolases"/>
    <property type="match status" value="1"/>
</dbReference>
<accession>A0ABY6LTS3</accession>
<dbReference type="InterPro" id="IPR001806">
    <property type="entry name" value="Small_GTPase"/>
</dbReference>
<dbReference type="SMART" id="SM00175">
    <property type="entry name" value="RAB"/>
    <property type="match status" value="1"/>
</dbReference>